<evidence type="ECO:0000256" key="6">
    <source>
        <dbReference type="SAM" id="MobiDB-lite"/>
    </source>
</evidence>
<dbReference type="EMBL" id="LORN02000015">
    <property type="protein sequence ID" value="PNN21783.1"/>
    <property type="molecule type" value="Genomic_DNA"/>
</dbReference>
<dbReference type="NCBIfam" id="NF009236">
    <property type="entry name" value="PRK12586.1"/>
    <property type="match status" value="1"/>
</dbReference>
<sequence>MAQINEIIDLIAAFLIFLGSIIAVISAIGIVKFQDVFLRSHASTKSSTLSVLLTLVGVLIYFTNEQSFFSVRLLLSIVFINLTSPVGMHLVARAAYRTGAYMYRKDDALSRSSILLSSKEYNSTEELKNRARIREERREKIYYDVQKQRQKEKEKQQEEKIESLSEARRETKD</sequence>
<evidence type="ECO:0000256" key="4">
    <source>
        <dbReference type="ARBA" id="ARBA00022692"/>
    </source>
</evidence>
<dbReference type="PANTHER" id="PTHR34703:SF1">
    <property type="entry name" value="ANTIPORTER SUBUNIT MNHG2-RELATED"/>
    <property type="match status" value="1"/>
</dbReference>
<keyword evidence="3" id="KW-0050">Antiport</keyword>
<keyword evidence="3" id="KW-0813">Transport</keyword>
<keyword evidence="7" id="KW-0472">Membrane</keyword>
<protein>
    <submittedName>
        <fullName evidence="8">Na+/H+ antiporter subunit G</fullName>
    </submittedName>
</protein>
<evidence type="ECO:0000256" key="5">
    <source>
        <dbReference type="ARBA" id="ARBA00022989"/>
    </source>
</evidence>
<evidence type="ECO:0000256" key="7">
    <source>
        <dbReference type="SAM" id="Phobius"/>
    </source>
</evidence>
<dbReference type="AlphaFoldDB" id="A0A2K0A9T5"/>
<feature type="transmembrane region" description="Helical" evidence="7">
    <location>
        <begin position="74"/>
        <end position="96"/>
    </location>
</feature>
<proteinExistence type="inferred from homology"/>
<accession>A0A2K0A9T5</accession>
<comment type="subcellular location">
    <subcellularLocation>
        <location evidence="1">Cell membrane</location>
        <topology evidence="1">Multi-pass membrane protein</topology>
    </subcellularLocation>
</comment>
<evidence type="ECO:0000313" key="8">
    <source>
        <dbReference type="EMBL" id="PNN21783.1"/>
    </source>
</evidence>
<dbReference type="Pfam" id="PF03334">
    <property type="entry name" value="PhaG_MnhG_YufB"/>
    <property type="match status" value="1"/>
</dbReference>
<evidence type="ECO:0000256" key="3">
    <source>
        <dbReference type="ARBA" id="ARBA00022449"/>
    </source>
</evidence>
<feature type="transmembrane region" description="Helical" evidence="7">
    <location>
        <begin position="12"/>
        <end position="31"/>
    </location>
</feature>
<dbReference type="InterPro" id="IPR005133">
    <property type="entry name" value="PhaG_MnhG_YufB"/>
</dbReference>
<organism evidence="8 9">
    <name type="scientific">Staphylococcus haemolyticus</name>
    <dbReference type="NCBI Taxonomy" id="1283"/>
    <lineage>
        <taxon>Bacteria</taxon>
        <taxon>Bacillati</taxon>
        <taxon>Bacillota</taxon>
        <taxon>Bacilli</taxon>
        <taxon>Bacillales</taxon>
        <taxon>Staphylococcaceae</taxon>
        <taxon>Staphylococcus</taxon>
    </lineage>
</organism>
<evidence type="ECO:0000313" key="9">
    <source>
        <dbReference type="Proteomes" id="UP000053523"/>
    </source>
</evidence>
<dbReference type="GO" id="GO:0005886">
    <property type="term" value="C:plasma membrane"/>
    <property type="evidence" value="ECO:0007669"/>
    <property type="project" value="UniProtKB-SubCell"/>
</dbReference>
<evidence type="ECO:0000256" key="1">
    <source>
        <dbReference type="ARBA" id="ARBA00004651"/>
    </source>
</evidence>
<evidence type="ECO:0000256" key="2">
    <source>
        <dbReference type="ARBA" id="ARBA00008404"/>
    </source>
</evidence>
<dbReference type="NCBIfam" id="NF009314">
    <property type="entry name" value="PRK12674.1-2"/>
    <property type="match status" value="1"/>
</dbReference>
<keyword evidence="5 7" id="KW-1133">Transmembrane helix</keyword>
<reference evidence="8 9" key="1">
    <citation type="submission" date="2017-12" db="EMBL/GenBank/DDBJ databases">
        <title>FDA dAtabase for Regulatory Grade micrObial Sequences (FDA-ARGOS): Supporting development and validation of Infectious Disease Dx tests.</title>
        <authorList>
            <person name="Hoffmann M."/>
            <person name="Allard M."/>
            <person name="Evans P."/>
            <person name="Brown E."/>
            <person name="Tallon L."/>
            <person name="Sadzewicz L."/>
            <person name="Sengamalay N."/>
            <person name="Ott S."/>
            <person name="Godinez A."/>
            <person name="Nagaraj S."/>
            <person name="Vavikolanu K."/>
            <person name="Aluvathingal J."/>
            <person name="Nadendla S."/>
            <person name="Sichtig H."/>
        </authorList>
    </citation>
    <scope>NUCLEOTIDE SEQUENCE [LARGE SCALE GENOMIC DNA]</scope>
    <source>
        <strain evidence="8 9">FDAARGOS_148</strain>
    </source>
</reference>
<keyword evidence="4 7" id="KW-0812">Transmembrane</keyword>
<name>A0A2K0A9T5_STAHA</name>
<dbReference type="Proteomes" id="UP000053523">
    <property type="component" value="Unassembled WGS sequence"/>
</dbReference>
<dbReference type="GO" id="GO:0015385">
    <property type="term" value="F:sodium:proton antiporter activity"/>
    <property type="evidence" value="ECO:0007669"/>
    <property type="project" value="TreeGrafter"/>
</dbReference>
<feature type="transmembrane region" description="Helical" evidence="7">
    <location>
        <begin position="43"/>
        <end position="62"/>
    </location>
</feature>
<dbReference type="PANTHER" id="PTHR34703">
    <property type="entry name" value="ANTIPORTER SUBUNIT MNHG2-RELATED"/>
    <property type="match status" value="1"/>
</dbReference>
<dbReference type="NCBIfam" id="TIGR01300">
    <property type="entry name" value="CPA3_mnhG_phaG"/>
    <property type="match status" value="1"/>
</dbReference>
<gene>
    <name evidence="8" type="ORF">AL503_013750</name>
</gene>
<comment type="similarity">
    <text evidence="2">Belongs to the CPA3 antiporters (TC 2.A.63) subunit G family.</text>
</comment>
<feature type="region of interest" description="Disordered" evidence="6">
    <location>
        <begin position="145"/>
        <end position="173"/>
    </location>
</feature>
<comment type="caution">
    <text evidence="8">The sequence shown here is derived from an EMBL/GenBank/DDBJ whole genome shotgun (WGS) entry which is preliminary data.</text>
</comment>
<dbReference type="RefSeq" id="WP_037548247.1">
    <property type="nucleotide sequence ID" value="NZ_CAJCGD010000005.1"/>
</dbReference>